<name>A0A1M6UXF3_9FIRM</name>
<dbReference type="GO" id="GO:0005886">
    <property type="term" value="C:plasma membrane"/>
    <property type="evidence" value="ECO:0007669"/>
    <property type="project" value="UniProtKB-SubCell"/>
</dbReference>
<feature type="transmembrane region" description="Helical" evidence="1">
    <location>
        <begin position="128"/>
        <end position="149"/>
    </location>
</feature>
<evidence type="ECO:0000256" key="1">
    <source>
        <dbReference type="SAM" id="Phobius"/>
    </source>
</evidence>
<keyword evidence="1" id="KW-0472">Membrane</keyword>
<feature type="transmembrane region" description="Helical" evidence="1">
    <location>
        <begin position="156"/>
        <end position="176"/>
    </location>
</feature>
<dbReference type="AlphaFoldDB" id="A0A1M6UXF3"/>
<accession>A0A1M6UXF3</accession>
<feature type="transmembrane region" description="Helical" evidence="1">
    <location>
        <begin position="209"/>
        <end position="228"/>
    </location>
</feature>
<feature type="transmembrane region" description="Helical" evidence="1">
    <location>
        <begin position="12"/>
        <end position="38"/>
    </location>
</feature>
<dbReference type="STRING" id="1121950.SAMN02745243_03634"/>
<evidence type="ECO:0000313" key="3">
    <source>
        <dbReference type="Proteomes" id="UP000184301"/>
    </source>
</evidence>
<proteinExistence type="predicted"/>
<reference evidence="2 3" key="1">
    <citation type="submission" date="2016-11" db="EMBL/GenBank/DDBJ databases">
        <authorList>
            <person name="Jaros S."/>
            <person name="Januszkiewicz K."/>
            <person name="Wedrychowicz H."/>
        </authorList>
    </citation>
    <scope>NUCLEOTIDE SEQUENCE [LARGE SCALE GENOMIC DNA]</scope>
    <source>
        <strain evidence="2 3">DSM 15480</strain>
    </source>
</reference>
<feature type="transmembrane region" description="Helical" evidence="1">
    <location>
        <begin position="44"/>
        <end position="65"/>
    </location>
</feature>
<dbReference type="RefSeq" id="WP_073112943.1">
    <property type="nucleotide sequence ID" value="NZ_FQZY01000080.1"/>
</dbReference>
<keyword evidence="1" id="KW-1133">Transmembrane helix</keyword>
<feature type="transmembrane region" description="Helical" evidence="1">
    <location>
        <begin position="182"/>
        <end position="202"/>
    </location>
</feature>
<keyword evidence="3" id="KW-1185">Reference proteome</keyword>
<feature type="transmembrane region" description="Helical" evidence="1">
    <location>
        <begin position="264"/>
        <end position="282"/>
    </location>
</feature>
<gene>
    <name evidence="2" type="ORF">SAMN02745243_03634</name>
</gene>
<dbReference type="Pfam" id="PF12679">
    <property type="entry name" value="ABC2_membrane_2"/>
    <property type="match status" value="1"/>
</dbReference>
<dbReference type="OrthoDB" id="9794512at2"/>
<organism evidence="2 3">
    <name type="scientific">Hespellia stercorisuis DSM 15480</name>
    <dbReference type="NCBI Taxonomy" id="1121950"/>
    <lineage>
        <taxon>Bacteria</taxon>
        <taxon>Bacillati</taxon>
        <taxon>Bacillota</taxon>
        <taxon>Clostridia</taxon>
        <taxon>Lachnospirales</taxon>
        <taxon>Lachnospiraceae</taxon>
        <taxon>Hespellia</taxon>
    </lineage>
</organism>
<dbReference type="Proteomes" id="UP000184301">
    <property type="component" value="Unassembled WGS sequence"/>
</dbReference>
<evidence type="ECO:0000313" key="2">
    <source>
        <dbReference type="EMBL" id="SHK73922.1"/>
    </source>
</evidence>
<dbReference type="GO" id="GO:0140359">
    <property type="term" value="F:ABC-type transporter activity"/>
    <property type="evidence" value="ECO:0007669"/>
    <property type="project" value="InterPro"/>
</dbReference>
<dbReference type="EMBL" id="FQZY01000080">
    <property type="protein sequence ID" value="SHK73922.1"/>
    <property type="molecule type" value="Genomic_DNA"/>
</dbReference>
<keyword evidence="1" id="KW-0812">Transmembrane</keyword>
<sequence length="288" mass="32128">MLAIYKRELKSYFYSMIGCVFIAVLLGFAGIYFLAYNLNGGYPYFSYTLSGTLIVLLIAIPVLTMRSFAEERRSKTDQLLLTAPVSLTKVVLGKYFAMVTVLAIPNLIFCLYPLIIKMQGTAYLMVDYMSIFTFFLLGCVFIAIGMFISAMTESQIIASISTFGVLLVLYLWSGILTLFPSTAIGSLIGLIIVLTIVVFYIFHMTDNWLISAVIEVAGIAACVVTYFVKSSLFENLLTKWFSKLAVTDVFSGIASNSIVDVSGIIFYLSLIVLFVFLTVQMIQKRRWS</sequence>
<feature type="transmembrane region" description="Helical" evidence="1">
    <location>
        <begin position="95"/>
        <end position="116"/>
    </location>
</feature>
<protein>
    <submittedName>
        <fullName evidence="2">ABC-2 type transport system permease protein</fullName>
    </submittedName>
</protein>